<sequence>MKIFSLLLLQCKKVSCRMENSLVPKNSVIDIVLVDPKEKELEFLDAQAETICSINNEQNDFVLMMVIESIRETCTVKSTEFTDSMFTTIDELEDILAGTSVISSIGEARTKALFSLLLSSRIESGVLACTKCNETYPITNGIIDFVQKEEALGS</sequence>
<dbReference type="Gene3D" id="2.20.25.10">
    <property type="match status" value="1"/>
</dbReference>
<organism evidence="1 2">
    <name type="scientific">Nematocida displodere</name>
    <dbReference type="NCBI Taxonomy" id="1805483"/>
    <lineage>
        <taxon>Eukaryota</taxon>
        <taxon>Fungi</taxon>
        <taxon>Fungi incertae sedis</taxon>
        <taxon>Microsporidia</taxon>
        <taxon>Nematocida</taxon>
    </lineage>
</organism>
<dbReference type="GeneID" id="93647329"/>
<dbReference type="VEuPathDB" id="MicrosporidiaDB:NEDG_00979"/>
<dbReference type="AlphaFoldDB" id="A0A177EBS6"/>
<dbReference type="Proteomes" id="UP000185944">
    <property type="component" value="Unassembled WGS sequence"/>
</dbReference>
<dbReference type="OrthoDB" id="2187549at2759"/>
<protein>
    <submittedName>
        <fullName evidence="1">Uncharacterized protein</fullName>
    </submittedName>
</protein>
<dbReference type="EMBL" id="LTDL01000042">
    <property type="protein sequence ID" value="OAG28840.1"/>
    <property type="molecule type" value="Genomic_DNA"/>
</dbReference>
<accession>A0A177EBS6</accession>
<evidence type="ECO:0000313" key="1">
    <source>
        <dbReference type="EMBL" id="OAG28840.1"/>
    </source>
</evidence>
<evidence type="ECO:0000313" key="2">
    <source>
        <dbReference type="Proteomes" id="UP000185944"/>
    </source>
</evidence>
<keyword evidence="2" id="KW-1185">Reference proteome</keyword>
<gene>
    <name evidence="1" type="ORF">NEDG_00979</name>
</gene>
<reference evidence="1 2" key="1">
    <citation type="submission" date="2016-02" db="EMBL/GenBank/DDBJ databases">
        <title>Discovery of a natural microsporidian pathogen with a broad tissue tropism in Caenorhabditis elegans.</title>
        <authorList>
            <person name="Luallen R.J."/>
            <person name="Reinke A.W."/>
            <person name="Tong L."/>
            <person name="Botts M.R."/>
            <person name="Felix M.-A."/>
            <person name="Troemel E.R."/>
        </authorList>
    </citation>
    <scope>NUCLEOTIDE SEQUENCE [LARGE SCALE GENOMIC DNA]</scope>
    <source>
        <strain evidence="1 2">JUm2807</strain>
    </source>
</reference>
<proteinExistence type="predicted"/>
<dbReference type="RefSeq" id="XP_067543585.1">
    <property type="nucleotide sequence ID" value="XM_067688397.1"/>
</dbReference>
<comment type="caution">
    <text evidence="1">The sequence shown here is derived from an EMBL/GenBank/DDBJ whole genome shotgun (WGS) entry which is preliminary data.</text>
</comment>
<name>A0A177EBS6_9MICR</name>